<evidence type="ECO:0000256" key="1">
    <source>
        <dbReference type="ARBA" id="ARBA00004651"/>
    </source>
</evidence>
<dbReference type="Gene3D" id="1.20.5.1930">
    <property type="match status" value="1"/>
</dbReference>
<keyword evidence="2" id="KW-1003">Cell membrane</keyword>
<sequence length="765" mass="86218">MSAGRSRDEGDQTDDQTLVHRLERRSPYDVRSYRNTTPETEPLSNAWIDGIEKRVAYIYDIKKQRLTANGIALAGLYGYTPEEISSMPEGWDTVVHPDDLERVRAGRESLLSGQTDSVSVQMRVACKDGRWEWIQHDWRALERDASGAMIRSIGLVQVITSLALSTQALRNEASLNALCRTLVEEWVDGIFLVDEDWHILFANQGALDALGYTQAELHGRSILHVISTETGRKKEFSLPKPCQKVTLRGSHILKDGGRQKVEIVLRRLPGERVLITTRDIREQLAAEEYTRRQAAYYRGLFENNPSGVAVFDTHLQITKVNSALRRMLGYTDKQLVQMRIPDLLDSVNRPADDFWKQIVEPQGKPQKDIEITLKRREGKNLYVHAAVTFLPDTVHESGQGIIIFTDISARRQAEQELKRQSQLNDTLVRESAAMIGMVDLEGRILKVNPAVEKISGYSAKELVGKTVWESGLVDPEEIPRAKERLKKLHEGAPRVTAISRGRTKSGDLRIIQVHNTTTRNADQQIEGFIITAIDITEQQRLQHHLMEAIEQEQARIGHDLHDGVGQLLTGIGSLVEMLQMRLKETTEQTEARRIHELVQQAIQQVRQLSRNMSPAAIQHRDLAASLHLLADTVVTQFRRECEFVSGLSVKIDDPTQSTHLFRIAQEAINNAIRHGNPQKILINLQQEDTGHAVLEVFNDGRAFDCQPGFEGIGLRVMNYRATLIHADFSVNCPPKGGVKVTCKFPLLNGEGSPQATPKNKQKYKP</sequence>
<feature type="domain" description="PAS" evidence="10">
    <location>
        <begin position="180"/>
        <end position="229"/>
    </location>
</feature>
<dbReference type="EMBL" id="SOCA01000002">
    <property type="protein sequence ID" value="TDU73176.1"/>
    <property type="molecule type" value="Genomic_DNA"/>
</dbReference>
<dbReference type="NCBIfam" id="TIGR00229">
    <property type="entry name" value="sensory_box"/>
    <property type="match status" value="3"/>
</dbReference>
<dbReference type="Pfam" id="PF08447">
    <property type="entry name" value="PAS_3"/>
    <property type="match status" value="1"/>
</dbReference>
<dbReference type="InterPro" id="IPR013656">
    <property type="entry name" value="PAS_4"/>
</dbReference>
<feature type="domain" description="PAC" evidence="11">
    <location>
        <begin position="494"/>
        <end position="547"/>
    </location>
</feature>
<keyword evidence="3" id="KW-0808">Transferase</keyword>
<dbReference type="Proteomes" id="UP000295662">
    <property type="component" value="Unassembled WGS sequence"/>
</dbReference>
<dbReference type="SMART" id="SM00086">
    <property type="entry name" value="PAC"/>
    <property type="match status" value="3"/>
</dbReference>
<dbReference type="Pfam" id="PF08448">
    <property type="entry name" value="PAS_4"/>
    <property type="match status" value="1"/>
</dbReference>
<dbReference type="PROSITE" id="PS50113">
    <property type="entry name" value="PAC"/>
    <property type="match status" value="2"/>
</dbReference>
<name>A0A4R7S682_9BACT</name>
<keyword evidence="8" id="KW-0472">Membrane</keyword>
<organism evidence="12 13">
    <name type="scientific">Prosthecobacter fusiformis</name>
    <dbReference type="NCBI Taxonomy" id="48464"/>
    <lineage>
        <taxon>Bacteria</taxon>
        <taxon>Pseudomonadati</taxon>
        <taxon>Verrucomicrobiota</taxon>
        <taxon>Verrucomicrobiia</taxon>
        <taxon>Verrucomicrobiales</taxon>
        <taxon>Verrucomicrobiaceae</taxon>
        <taxon>Prosthecobacter</taxon>
    </lineage>
</organism>
<dbReference type="InterPro" id="IPR011712">
    <property type="entry name" value="Sig_transdc_His_kin_sub3_dim/P"/>
</dbReference>
<dbReference type="CDD" id="cd16917">
    <property type="entry name" value="HATPase_UhpB-NarQ-NarX-like"/>
    <property type="match status" value="1"/>
</dbReference>
<feature type="domain" description="PAC" evidence="11">
    <location>
        <begin position="367"/>
        <end position="419"/>
    </location>
</feature>
<dbReference type="CDD" id="cd00130">
    <property type="entry name" value="PAS"/>
    <property type="match status" value="4"/>
</dbReference>
<evidence type="ECO:0000256" key="8">
    <source>
        <dbReference type="ARBA" id="ARBA00023136"/>
    </source>
</evidence>
<feature type="domain" description="PAS" evidence="10">
    <location>
        <begin position="293"/>
        <end position="336"/>
    </location>
</feature>
<evidence type="ECO:0000256" key="3">
    <source>
        <dbReference type="ARBA" id="ARBA00022679"/>
    </source>
</evidence>
<dbReference type="InterPro" id="IPR001610">
    <property type="entry name" value="PAC"/>
</dbReference>
<dbReference type="SMART" id="SM00091">
    <property type="entry name" value="PAS"/>
    <property type="match status" value="4"/>
</dbReference>
<dbReference type="GO" id="GO:0005886">
    <property type="term" value="C:plasma membrane"/>
    <property type="evidence" value="ECO:0007669"/>
    <property type="project" value="UniProtKB-SubCell"/>
</dbReference>
<dbReference type="RefSeq" id="WP_133794486.1">
    <property type="nucleotide sequence ID" value="NZ_SOCA01000002.1"/>
</dbReference>
<feature type="domain" description="PAS" evidence="10">
    <location>
        <begin position="72"/>
        <end position="114"/>
    </location>
</feature>
<dbReference type="InterPro" id="IPR050482">
    <property type="entry name" value="Sensor_HK_TwoCompSys"/>
</dbReference>
<keyword evidence="13" id="KW-1185">Reference proteome</keyword>
<dbReference type="Gene3D" id="3.30.450.20">
    <property type="entry name" value="PAS domain"/>
    <property type="match status" value="4"/>
</dbReference>
<proteinExistence type="predicted"/>
<feature type="domain" description="PAS" evidence="10">
    <location>
        <begin position="420"/>
        <end position="492"/>
    </location>
</feature>
<keyword evidence="4" id="KW-0812">Transmembrane</keyword>
<evidence type="ECO:0000259" key="10">
    <source>
        <dbReference type="PROSITE" id="PS50112"/>
    </source>
</evidence>
<dbReference type="InterPro" id="IPR036890">
    <property type="entry name" value="HATPase_C_sf"/>
</dbReference>
<evidence type="ECO:0000256" key="5">
    <source>
        <dbReference type="ARBA" id="ARBA00022777"/>
    </source>
</evidence>
<dbReference type="PANTHER" id="PTHR24421:SF37">
    <property type="entry name" value="SENSOR HISTIDINE KINASE NARS"/>
    <property type="match status" value="1"/>
</dbReference>
<evidence type="ECO:0000256" key="9">
    <source>
        <dbReference type="SAM" id="MobiDB-lite"/>
    </source>
</evidence>
<dbReference type="InterPro" id="IPR035965">
    <property type="entry name" value="PAS-like_dom_sf"/>
</dbReference>
<dbReference type="PROSITE" id="PS50112">
    <property type="entry name" value="PAS"/>
    <property type="match status" value="4"/>
</dbReference>
<gene>
    <name evidence="12" type="ORF">EI77_01644</name>
</gene>
<dbReference type="Pfam" id="PF02518">
    <property type="entry name" value="HATPase_c"/>
    <property type="match status" value="1"/>
</dbReference>
<comment type="subcellular location">
    <subcellularLocation>
        <location evidence="1">Cell membrane</location>
        <topology evidence="1">Multi-pass membrane protein</topology>
    </subcellularLocation>
</comment>
<dbReference type="Gene3D" id="3.30.565.10">
    <property type="entry name" value="Histidine kinase-like ATPase, C-terminal domain"/>
    <property type="match status" value="1"/>
</dbReference>
<dbReference type="InterPro" id="IPR003594">
    <property type="entry name" value="HATPase_dom"/>
</dbReference>
<reference evidence="12 13" key="1">
    <citation type="submission" date="2019-03" db="EMBL/GenBank/DDBJ databases">
        <title>Genomic Encyclopedia of Archaeal and Bacterial Type Strains, Phase II (KMG-II): from individual species to whole genera.</title>
        <authorList>
            <person name="Goeker M."/>
        </authorList>
    </citation>
    <scope>NUCLEOTIDE SEQUENCE [LARGE SCALE GENOMIC DNA]</scope>
    <source>
        <strain evidence="12 13">ATCC 25309</strain>
    </source>
</reference>
<protein>
    <submittedName>
        <fullName evidence="12">PAS domain S-box-containing protein</fullName>
    </submittedName>
</protein>
<feature type="region of interest" description="Disordered" evidence="9">
    <location>
        <begin position="1"/>
        <end position="26"/>
    </location>
</feature>
<evidence type="ECO:0000256" key="4">
    <source>
        <dbReference type="ARBA" id="ARBA00022692"/>
    </source>
</evidence>
<dbReference type="Pfam" id="PF07730">
    <property type="entry name" value="HisKA_3"/>
    <property type="match status" value="1"/>
</dbReference>
<evidence type="ECO:0000313" key="12">
    <source>
        <dbReference type="EMBL" id="TDU73176.1"/>
    </source>
</evidence>
<accession>A0A4R7S682</accession>
<dbReference type="GO" id="GO:0000155">
    <property type="term" value="F:phosphorelay sensor kinase activity"/>
    <property type="evidence" value="ECO:0007669"/>
    <property type="project" value="InterPro"/>
</dbReference>
<evidence type="ECO:0000256" key="6">
    <source>
        <dbReference type="ARBA" id="ARBA00022989"/>
    </source>
</evidence>
<dbReference type="SUPFAM" id="SSF55785">
    <property type="entry name" value="PYP-like sensor domain (PAS domain)"/>
    <property type="match status" value="4"/>
</dbReference>
<dbReference type="OrthoDB" id="179764at2"/>
<evidence type="ECO:0000259" key="11">
    <source>
        <dbReference type="PROSITE" id="PS50113"/>
    </source>
</evidence>
<comment type="caution">
    <text evidence="12">The sequence shown here is derived from an EMBL/GenBank/DDBJ whole genome shotgun (WGS) entry which is preliminary data.</text>
</comment>
<dbReference type="InterPro" id="IPR000014">
    <property type="entry name" value="PAS"/>
</dbReference>
<dbReference type="SUPFAM" id="SSF55874">
    <property type="entry name" value="ATPase domain of HSP90 chaperone/DNA topoisomerase II/histidine kinase"/>
    <property type="match status" value="1"/>
</dbReference>
<keyword evidence="6" id="KW-1133">Transmembrane helix</keyword>
<keyword evidence="5" id="KW-0418">Kinase</keyword>
<dbReference type="AlphaFoldDB" id="A0A4R7S682"/>
<evidence type="ECO:0000256" key="7">
    <source>
        <dbReference type="ARBA" id="ARBA00023012"/>
    </source>
</evidence>
<dbReference type="Pfam" id="PF13426">
    <property type="entry name" value="PAS_9"/>
    <property type="match status" value="2"/>
</dbReference>
<dbReference type="PANTHER" id="PTHR24421">
    <property type="entry name" value="NITRATE/NITRITE SENSOR PROTEIN NARX-RELATED"/>
    <property type="match status" value="1"/>
</dbReference>
<feature type="compositionally biased region" description="Basic and acidic residues" evidence="9">
    <location>
        <begin position="1"/>
        <end position="10"/>
    </location>
</feature>
<feature type="compositionally biased region" description="Basic and acidic residues" evidence="9">
    <location>
        <begin position="17"/>
        <end position="26"/>
    </location>
</feature>
<evidence type="ECO:0000313" key="13">
    <source>
        <dbReference type="Proteomes" id="UP000295662"/>
    </source>
</evidence>
<dbReference type="GO" id="GO:0046983">
    <property type="term" value="F:protein dimerization activity"/>
    <property type="evidence" value="ECO:0007669"/>
    <property type="project" value="InterPro"/>
</dbReference>
<evidence type="ECO:0000256" key="2">
    <source>
        <dbReference type="ARBA" id="ARBA00022475"/>
    </source>
</evidence>
<keyword evidence="7" id="KW-0902">Two-component regulatory system</keyword>
<dbReference type="InterPro" id="IPR013655">
    <property type="entry name" value="PAS_fold_3"/>
</dbReference>
<dbReference type="InterPro" id="IPR000700">
    <property type="entry name" value="PAS-assoc_C"/>
</dbReference>